<proteinExistence type="predicted"/>
<dbReference type="NCBIfam" id="TIGR04354">
    <property type="entry name" value="amphi-Trp"/>
    <property type="match status" value="1"/>
</dbReference>
<organism evidence="3 4">
    <name type="scientific">Candidatus Auribacter fodinae</name>
    <dbReference type="NCBI Taxonomy" id="2093366"/>
    <lineage>
        <taxon>Bacteria</taxon>
        <taxon>Pseudomonadati</taxon>
        <taxon>Candidatus Auribacterota</taxon>
        <taxon>Candidatus Auribacteria</taxon>
        <taxon>Candidatus Auribacterales</taxon>
        <taxon>Candidatus Auribacteraceae</taxon>
        <taxon>Candidatus Auribacter</taxon>
    </lineage>
</organism>
<evidence type="ECO:0000313" key="3">
    <source>
        <dbReference type="EMBL" id="RJP60045.1"/>
    </source>
</evidence>
<comment type="caution">
    <text evidence="3">The sequence shown here is derived from an EMBL/GenBank/DDBJ whole genome shotgun (WGS) entry which is preliminary data.</text>
</comment>
<evidence type="ECO:0000313" key="4">
    <source>
        <dbReference type="Proteomes" id="UP000266426"/>
    </source>
</evidence>
<sequence length="125" mass="13875">MSKKELIVKKDMEVSDVVSYINELANALKAGKLTVTKGDDSISLTPKGNINLRVTASRKKNDEFISFELGWSTVEKEEKKPSAFSISSKDAEPKKEKTEKIKKPENKPKAKPESVAPKTEPSLLK</sequence>
<gene>
    <name evidence="3" type="ORF">C4541_04925</name>
</gene>
<evidence type="ECO:0000259" key="2">
    <source>
        <dbReference type="Pfam" id="PF20068"/>
    </source>
</evidence>
<feature type="domain" description="Amphi-Trp" evidence="2">
    <location>
        <begin position="8"/>
        <end position="86"/>
    </location>
</feature>
<name>A0A3A4R1T2_9BACT</name>
<feature type="region of interest" description="Disordered" evidence="1">
    <location>
        <begin position="76"/>
        <end position="125"/>
    </location>
</feature>
<feature type="compositionally biased region" description="Basic and acidic residues" evidence="1">
    <location>
        <begin position="89"/>
        <end position="112"/>
    </location>
</feature>
<dbReference type="Proteomes" id="UP000266426">
    <property type="component" value="Unassembled WGS sequence"/>
</dbReference>
<evidence type="ECO:0000256" key="1">
    <source>
        <dbReference type="SAM" id="MobiDB-lite"/>
    </source>
</evidence>
<reference evidence="3 4" key="1">
    <citation type="journal article" date="2017" name="ISME J.">
        <title>Energy and carbon metabolisms in a deep terrestrial subsurface fluid microbial community.</title>
        <authorList>
            <person name="Momper L."/>
            <person name="Jungbluth S.P."/>
            <person name="Lee M.D."/>
            <person name="Amend J.P."/>
        </authorList>
    </citation>
    <scope>NUCLEOTIDE SEQUENCE [LARGE SCALE GENOMIC DNA]</scope>
    <source>
        <strain evidence="3">SURF_26</strain>
    </source>
</reference>
<protein>
    <submittedName>
        <fullName evidence="3">Amphi-Trp domain-containing protein</fullName>
    </submittedName>
</protein>
<dbReference type="AlphaFoldDB" id="A0A3A4R1T2"/>
<dbReference type="Pfam" id="PF20068">
    <property type="entry name" value="Amphi-Trp"/>
    <property type="match status" value="1"/>
</dbReference>
<accession>A0A3A4R1T2</accession>
<dbReference type="InterPro" id="IPR027598">
    <property type="entry name" value="Amphi-Trp_dom"/>
</dbReference>
<dbReference type="EMBL" id="QZJZ01000036">
    <property type="protein sequence ID" value="RJP60045.1"/>
    <property type="molecule type" value="Genomic_DNA"/>
</dbReference>